<evidence type="ECO:0000256" key="1">
    <source>
        <dbReference type="SAM" id="Phobius"/>
    </source>
</evidence>
<protein>
    <submittedName>
        <fullName evidence="2">Uncharacterized protein</fullName>
    </submittedName>
</protein>
<dbReference type="AlphaFoldDB" id="A0A923HN58"/>
<comment type="caution">
    <text evidence="2">The sequence shown here is derived from an EMBL/GenBank/DDBJ whole genome shotgun (WGS) entry which is preliminary data.</text>
</comment>
<feature type="transmembrane region" description="Helical" evidence="1">
    <location>
        <begin position="37"/>
        <end position="60"/>
    </location>
</feature>
<keyword evidence="1" id="KW-0472">Membrane</keyword>
<feature type="transmembrane region" description="Helical" evidence="1">
    <location>
        <begin position="104"/>
        <end position="122"/>
    </location>
</feature>
<evidence type="ECO:0000313" key="3">
    <source>
        <dbReference type="Proteomes" id="UP000627446"/>
    </source>
</evidence>
<name>A0A923HN58_9BURK</name>
<dbReference type="RefSeq" id="WP_186917064.1">
    <property type="nucleotide sequence ID" value="NZ_JACOFZ010000005.1"/>
</dbReference>
<sequence>MPSSPLEKHNPYAASSKLGSGNVSIGESATPKRPISVWLMQVFMFMFVGLFGISAIRMLLDLVNAHQNYEEVWKILLALALDIALIFSFVATAIALYRRATWSKWVSLLLLFLLIAFIMLRPDTSYYVNNAERAGALLGRFFVSPLLMLWWGYALAFSKKGKAYFASHSKD</sequence>
<feature type="transmembrane region" description="Helical" evidence="1">
    <location>
        <begin position="72"/>
        <end position="97"/>
    </location>
</feature>
<proteinExistence type="predicted"/>
<evidence type="ECO:0000313" key="2">
    <source>
        <dbReference type="EMBL" id="MBC3882454.1"/>
    </source>
</evidence>
<keyword evidence="1" id="KW-1133">Transmembrane helix</keyword>
<gene>
    <name evidence="2" type="ORF">H8K36_13760</name>
</gene>
<dbReference type="EMBL" id="JACOFZ010000005">
    <property type="protein sequence ID" value="MBC3882454.1"/>
    <property type="molecule type" value="Genomic_DNA"/>
</dbReference>
<reference evidence="2" key="1">
    <citation type="submission" date="2020-08" db="EMBL/GenBank/DDBJ databases">
        <title>Novel species isolated from subtropical streams in China.</title>
        <authorList>
            <person name="Lu H."/>
        </authorList>
    </citation>
    <scope>NUCLEOTIDE SEQUENCE</scope>
    <source>
        <strain evidence="2">LX22W</strain>
    </source>
</reference>
<dbReference type="Proteomes" id="UP000627446">
    <property type="component" value="Unassembled WGS sequence"/>
</dbReference>
<keyword evidence="3" id="KW-1185">Reference proteome</keyword>
<organism evidence="2 3">
    <name type="scientific">Undibacterium nitidum</name>
    <dbReference type="NCBI Taxonomy" id="2762298"/>
    <lineage>
        <taxon>Bacteria</taxon>
        <taxon>Pseudomonadati</taxon>
        <taxon>Pseudomonadota</taxon>
        <taxon>Betaproteobacteria</taxon>
        <taxon>Burkholderiales</taxon>
        <taxon>Oxalobacteraceae</taxon>
        <taxon>Undibacterium</taxon>
    </lineage>
</organism>
<feature type="transmembrane region" description="Helical" evidence="1">
    <location>
        <begin position="134"/>
        <end position="156"/>
    </location>
</feature>
<keyword evidence="1" id="KW-0812">Transmembrane</keyword>
<accession>A0A923HN58</accession>